<dbReference type="EMBL" id="FOBB01000003">
    <property type="protein sequence ID" value="SEM09069.1"/>
    <property type="molecule type" value="Genomic_DNA"/>
</dbReference>
<dbReference type="SUPFAM" id="SSF142433">
    <property type="entry name" value="CinA-like"/>
    <property type="match status" value="1"/>
</dbReference>
<dbReference type="STRING" id="573321.SAMN04488505_103345"/>
<evidence type="ECO:0000259" key="2">
    <source>
        <dbReference type="SMART" id="SM00852"/>
    </source>
</evidence>
<dbReference type="InterPro" id="IPR050101">
    <property type="entry name" value="CinA"/>
</dbReference>
<dbReference type="InterPro" id="IPR036653">
    <property type="entry name" value="CinA-like_C"/>
</dbReference>
<keyword evidence="4" id="KW-1185">Reference proteome</keyword>
<evidence type="ECO:0000313" key="3">
    <source>
        <dbReference type="EMBL" id="SEM09069.1"/>
    </source>
</evidence>
<evidence type="ECO:0000256" key="1">
    <source>
        <dbReference type="HAMAP-Rule" id="MF_00226"/>
    </source>
</evidence>
<name>A0A1H7VJK9_9BACT</name>
<comment type="similarity">
    <text evidence="1">Belongs to the CinA family.</text>
</comment>
<dbReference type="InterPro" id="IPR008136">
    <property type="entry name" value="CinA_C"/>
</dbReference>
<evidence type="ECO:0000313" key="4">
    <source>
        <dbReference type="Proteomes" id="UP000198984"/>
    </source>
</evidence>
<dbReference type="InterPro" id="IPR001453">
    <property type="entry name" value="MoaB/Mog_dom"/>
</dbReference>
<dbReference type="NCBIfam" id="TIGR00200">
    <property type="entry name" value="cinA_nterm"/>
    <property type="match status" value="1"/>
</dbReference>
<dbReference type="Pfam" id="PF00994">
    <property type="entry name" value="MoCF_biosynth"/>
    <property type="match status" value="1"/>
</dbReference>
<dbReference type="PIRSF" id="PIRSF006728">
    <property type="entry name" value="CinA"/>
    <property type="match status" value="1"/>
</dbReference>
<protein>
    <recommendedName>
        <fullName evidence="1">CinA-like protein</fullName>
    </recommendedName>
</protein>
<dbReference type="InterPro" id="IPR008135">
    <property type="entry name" value="Competence-induced_CinA"/>
</dbReference>
<dbReference type="InterPro" id="IPR041424">
    <property type="entry name" value="CinA_KH"/>
</dbReference>
<organism evidence="3 4">
    <name type="scientific">Chitinophaga rupis</name>
    <dbReference type="NCBI Taxonomy" id="573321"/>
    <lineage>
        <taxon>Bacteria</taxon>
        <taxon>Pseudomonadati</taxon>
        <taxon>Bacteroidota</taxon>
        <taxon>Chitinophagia</taxon>
        <taxon>Chitinophagales</taxon>
        <taxon>Chitinophagaceae</taxon>
        <taxon>Chitinophaga</taxon>
    </lineage>
</organism>
<dbReference type="InterPro" id="IPR036425">
    <property type="entry name" value="MoaB/Mog-like_dom_sf"/>
</dbReference>
<dbReference type="Gene3D" id="3.90.950.20">
    <property type="entry name" value="CinA-like"/>
    <property type="match status" value="1"/>
</dbReference>
<dbReference type="PANTHER" id="PTHR13939">
    <property type="entry name" value="NICOTINAMIDE-NUCLEOTIDE AMIDOHYDROLASE PNCC"/>
    <property type="match status" value="1"/>
</dbReference>
<dbReference type="Pfam" id="PF02464">
    <property type="entry name" value="CinA"/>
    <property type="match status" value="1"/>
</dbReference>
<dbReference type="Gene3D" id="3.40.980.10">
    <property type="entry name" value="MoaB/Mog-like domain"/>
    <property type="match status" value="1"/>
</dbReference>
<dbReference type="Proteomes" id="UP000198984">
    <property type="component" value="Unassembled WGS sequence"/>
</dbReference>
<feature type="domain" description="MoaB/Mog" evidence="2">
    <location>
        <begin position="23"/>
        <end position="189"/>
    </location>
</feature>
<dbReference type="HAMAP" id="MF_00226_B">
    <property type="entry name" value="CinA_B"/>
    <property type="match status" value="1"/>
</dbReference>
<gene>
    <name evidence="3" type="ORF">SAMN04488505_103345</name>
</gene>
<proteinExistence type="inferred from homology"/>
<dbReference type="NCBIfam" id="TIGR00199">
    <property type="entry name" value="PncC_domain"/>
    <property type="match status" value="1"/>
</dbReference>
<dbReference type="PANTHER" id="PTHR13939:SF0">
    <property type="entry name" value="NMN AMIDOHYDROLASE-LIKE PROTEIN YFAY"/>
    <property type="match status" value="1"/>
</dbReference>
<dbReference type="CDD" id="cd00885">
    <property type="entry name" value="cinA"/>
    <property type="match status" value="1"/>
</dbReference>
<sequence length="429" mass="46792">MHFLPNFVPLFIKPLRVEKVTASIITIGDELLIGQTIDTNSAWMAQQLNGMGIWVQRRVAVGDIKEAILEALDEESASADIILITGGLGPTADDITKPTLLEYFGGTMVQHEPTLQRLMQLFESRGLPILQRNIDQALVPDSCTVLMNHHGLAPGMWFEKGGKVFVSMPGVPHEMKGIMTDHVLPRLQEQFDTKAVLHQTLLTSGMGESFVAEKLLAFEAQLPEHIKLAYLPSYGLLKLRLTAHGEDKVSTAAELKLRFQEMEALLKDIAVYDEDISMGEVLGRYLKTKGKTVGTAESCTGGYIAHSITAVAGSSAYYNGSVVTYSNAMKTKLLGVKEATLATYGAVSEETVREMAAGALKVLNTDYAIAVSGIMGPDGGTPEKPVGTVWIAAGSADNIVTVKYRLMYDRERNIQMTAIYAMNELRKLI</sequence>
<dbReference type="Pfam" id="PF18146">
    <property type="entry name" value="CinA_KH"/>
    <property type="match status" value="1"/>
</dbReference>
<reference evidence="3 4" key="1">
    <citation type="submission" date="2016-10" db="EMBL/GenBank/DDBJ databases">
        <authorList>
            <person name="de Groot N.N."/>
        </authorList>
    </citation>
    <scope>NUCLEOTIDE SEQUENCE [LARGE SCALE GENOMIC DNA]</scope>
    <source>
        <strain evidence="3 4">DSM 21039</strain>
    </source>
</reference>
<dbReference type="SMART" id="SM00852">
    <property type="entry name" value="MoCF_biosynth"/>
    <property type="match status" value="1"/>
</dbReference>
<dbReference type="AlphaFoldDB" id="A0A1H7VJK9"/>
<accession>A0A1H7VJK9</accession>
<dbReference type="SUPFAM" id="SSF53218">
    <property type="entry name" value="Molybdenum cofactor biosynthesis proteins"/>
    <property type="match status" value="1"/>
</dbReference>
<dbReference type="OrthoDB" id="9801454at2"/>